<dbReference type="InterPro" id="IPR000408">
    <property type="entry name" value="Reg_chr_condens"/>
</dbReference>
<sequence>MPKNIIQRAAEFCASPKFERVFDDFARLQDVVTSPEWYRYKELHDKYLELFEAELSDFVESEGSTVDEFFRECRDIAEGNHTALFEEHKYAWFVEHLLACMDYKHFYGLMVNEARGSGQLGLGDDEDVATPRELLPPVPAVSHATDSFTFGETTQSDNLDQQCPTTRRLPMSQRDWRCHASGRHGELGLGASVQTAHEPTSLAPLPRSHGQLGLGRFEGVHAPTPVPFSDKVEAIACGSEHALVLTEQGELYSCGWGEHGNLGHGDQENRCLLTRVEFFAARGLRVQSVAAGGAVSIAVTS</sequence>
<dbReference type="Gene3D" id="1.20.1520.10">
    <property type="entry name" value="ADP-ribosylation factor-like 2-binding protein, domain"/>
    <property type="match status" value="1"/>
</dbReference>
<keyword evidence="5" id="KW-0969">Cilium</keyword>
<dbReference type="InterPro" id="IPR009091">
    <property type="entry name" value="RCC1/BLIP-II"/>
</dbReference>
<proteinExistence type="predicted"/>
<keyword evidence="4" id="KW-0677">Repeat</keyword>
<dbReference type="InterPro" id="IPR051210">
    <property type="entry name" value="Ub_ligase/GEF_domain"/>
</dbReference>
<gene>
    <name evidence="9" type="ORF">P43SY_002761</name>
</gene>
<dbReference type="PANTHER" id="PTHR22870">
    <property type="entry name" value="REGULATOR OF CHROMOSOME CONDENSATION"/>
    <property type="match status" value="1"/>
</dbReference>
<dbReference type="GO" id="GO:0005929">
    <property type="term" value="C:cilium"/>
    <property type="evidence" value="ECO:0007669"/>
    <property type="project" value="UniProtKB-SubCell"/>
</dbReference>
<evidence type="ECO:0000256" key="3">
    <source>
        <dbReference type="ARBA" id="ARBA00022490"/>
    </source>
</evidence>
<dbReference type="AlphaFoldDB" id="A0AAD5LRQ9"/>
<evidence type="ECO:0000259" key="8">
    <source>
        <dbReference type="Pfam" id="PF11527"/>
    </source>
</evidence>
<dbReference type="GO" id="GO:0005737">
    <property type="term" value="C:cytoplasm"/>
    <property type="evidence" value="ECO:0007669"/>
    <property type="project" value="UniProtKB-SubCell"/>
</dbReference>
<evidence type="ECO:0000256" key="7">
    <source>
        <dbReference type="PROSITE-ProRule" id="PRU00235"/>
    </source>
</evidence>
<evidence type="ECO:0000256" key="5">
    <source>
        <dbReference type="ARBA" id="ARBA00023069"/>
    </source>
</evidence>
<feature type="repeat" description="RCC1" evidence="7">
    <location>
        <begin position="249"/>
        <end position="301"/>
    </location>
</feature>
<accession>A0AAD5LRQ9</accession>
<comment type="subcellular location">
    <subcellularLocation>
        <location evidence="1">Cell projection</location>
        <location evidence="1">Cilium</location>
    </subcellularLocation>
    <subcellularLocation>
        <location evidence="2">Cytoplasm</location>
    </subcellularLocation>
</comment>
<feature type="domain" description="BART" evidence="8">
    <location>
        <begin position="4"/>
        <end position="114"/>
    </location>
</feature>
<dbReference type="PROSITE" id="PS00626">
    <property type="entry name" value="RCC1_2"/>
    <property type="match status" value="1"/>
</dbReference>
<dbReference type="PRINTS" id="PR00633">
    <property type="entry name" value="RCCNDNSATION"/>
</dbReference>
<dbReference type="Proteomes" id="UP001209570">
    <property type="component" value="Unassembled WGS sequence"/>
</dbReference>
<evidence type="ECO:0000313" key="10">
    <source>
        <dbReference type="Proteomes" id="UP001209570"/>
    </source>
</evidence>
<dbReference type="SUPFAM" id="SSF50985">
    <property type="entry name" value="RCC1/BLIP-II"/>
    <property type="match status" value="1"/>
</dbReference>
<evidence type="ECO:0000256" key="4">
    <source>
        <dbReference type="ARBA" id="ARBA00022737"/>
    </source>
</evidence>
<evidence type="ECO:0000256" key="2">
    <source>
        <dbReference type="ARBA" id="ARBA00004496"/>
    </source>
</evidence>
<dbReference type="EMBL" id="JAKCXM010000001">
    <property type="protein sequence ID" value="KAJ0410429.1"/>
    <property type="molecule type" value="Genomic_DNA"/>
</dbReference>
<reference evidence="9" key="1">
    <citation type="submission" date="2021-12" db="EMBL/GenBank/DDBJ databases">
        <title>Prjna785345.</title>
        <authorList>
            <person name="Rujirawat T."/>
            <person name="Krajaejun T."/>
        </authorList>
    </citation>
    <scope>NUCLEOTIDE SEQUENCE</scope>
    <source>
        <strain evidence="9">Pi057C3</strain>
    </source>
</reference>
<feature type="repeat" description="RCC1" evidence="7">
    <location>
        <begin position="197"/>
        <end position="248"/>
    </location>
</feature>
<dbReference type="Pfam" id="PF11527">
    <property type="entry name" value="ARL2_Bind_BART"/>
    <property type="match status" value="1"/>
</dbReference>
<dbReference type="InterPro" id="IPR023379">
    <property type="entry name" value="BART_dom"/>
</dbReference>
<dbReference type="PROSITE" id="PS50012">
    <property type="entry name" value="RCC1_3"/>
    <property type="match status" value="2"/>
</dbReference>
<keyword evidence="10" id="KW-1185">Reference proteome</keyword>
<evidence type="ECO:0000313" key="9">
    <source>
        <dbReference type="EMBL" id="KAJ0410429.1"/>
    </source>
</evidence>
<organism evidence="9 10">
    <name type="scientific">Pythium insidiosum</name>
    <name type="common">Pythiosis disease agent</name>
    <dbReference type="NCBI Taxonomy" id="114742"/>
    <lineage>
        <taxon>Eukaryota</taxon>
        <taxon>Sar</taxon>
        <taxon>Stramenopiles</taxon>
        <taxon>Oomycota</taxon>
        <taxon>Peronosporomycetes</taxon>
        <taxon>Pythiales</taxon>
        <taxon>Pythiaceae</taxon>
        <taxon>Pythium</taxon>
    </lineage>
</organism>
<evidence type="ECO:0000256" key="6">
    <source>
        <dbReference type="ARBA" id="ARBA00023273"/>
    </source>
</evidence>
<evidence type="ECO:0000256" key="1">
    <source>
        <dbReference type="ARBA" id="ARBA00004138"/>
    </source>
</evidence>
<name>A0AAD5LRQ9_PYTIN</name>
<keyword evidence="3" id="KW-0963">Cytoplasm</keyword>
<keyword evidence="6" id="KW-0966">Cell projection</keyword>
<dbReference type="Pfam" id="PF00415">
    <property type="entry name" value="RCC1"/>
    <property type="match status" value="2"/>
</dbReference>
<dbReference type="InterPro" id="IPR042541">
    <property type="entry name" value="BART_sf"/>
</dbReference>
<dbReference type="Gene3D" id="2.130.10.30">
    <property type="entry name" value="Regulator of chromosome condensation 1/beta-lactamase-inhibitor protein II"/>
    <property type="match status" value="1"/>
</dbReference>
<protein>
    <recommendedName>
        <fullName evidence="8">BART domain-containing protein</fullName>
    </recommendedName>
</protein>
<dbReference type="PANTHER" id="PTHR22870:SF466">
    <property type="entry name" value="ANKYRIN REPEAT-CONTAINING PROTEIN"/>
    <property type="match status" value="1"/>
</dbReference>
<comment type="caution">
    <text evidence="9">The sequence shown here is derived from an EMBL/GenBank/DDBJ whole genome shotgun (WGS) entry which is preliminary data.</text>
</comment>